<comment type="function">
    <text evidence="2">In eubacteria ppGpp (guanosine 3'-diphosphate 5'-diphosphate) is a mediator of the stringent response that coordinates a variety of cellular activities in response to changes in nutritional abundance.</text>
</comment>
<comment type="similarity">
    <text evidence="2">Belongs to the relA/spoT family.</text>
</comment>
<dbReference type="InterPro" id="IPR003607">
    <property type="entry name" value="HD/PDEase_dom"/>
</dbReference>
<dbReference type="FunFam" id="3.10.20.30:FF:000002">
    <property type="entry name" value="GTP pyrophosphokinase (RelA/SpoT)"/>
    <property type="match status" value="1"/>
</dbReference>
<accession>A0A7Z7LD33</accession>
<dbReference type="PROSITE" id="PS51831">
    <property type="entry name" value="HD"/>
    <property type="match status" value="1"/>
</dbReference>
<dbReference type="GO" id="GO:0008728">
    <property type="term" value="F:GTP diphosphokinase activity"/>
    <property type="evidence" value="ECO:0007669"/>
    <property type="project" value="UniProtKB-EC"/>
</dbReference>
<dbReference type="NCBIfam" id="TIGR00691">
    <property type="entry name" value="spoT_relA"/>
    <property type="match status" value="1"/>
</dbReference>
<organism evidence="5 6">
    <name type="scientific">Mesotoga infera</name>
    <dbReference type="NCBI Taxonomy" id="1236046"/>
    <lineage>
        <taxon>Bacteria</taxon>
        <taxon>Thermotogati</taxon>
        <taxon>Thermotogota</taxon>
        <taxon>Thermotogae</taxon>
        <taxon>Kosmotogales</taxon>
        <taxon>Kosmotogaceae</taxon>
        <taxon>Mesotoga</taxon>
    </lineage>
</organism>
<dbReference type="Gene3D" id="1.10.3210.10">
    <property type="entry name" value="Hypothetical protein af1432"/>
    <property type="match status" value="1"/>
</dbReference>
<dbReference type="FunFam" id="1.10.3210.10:FF:000001">
    <property type="entry name" value="GTP pyrophosphokinase RelA"/>
    <property type="match status" value="1"/>
</dbReference>
<evidence type="ECO:0000256" key="1">
    <source>
        <dbReference type="ARBA" id="ARBA00025704"/>
    </source>
</evidence>
<keyword evidence="6" id="KW-1185">Reference proteome</keyword>
<dbReference type="Pfam" id="PF13328">
    <property type="entry name" value="HD_4"/>
    <property type="match status" value="1"/>
</dbReference>
<gene>
    <name evidence="5" type="ORF">MESINF_0405</name>
</gene>
<dbReference type="SUPFAM" id="SSF109604">
    <property type="entry name" value="HD-domain/PDEase-like"/>
    <property type="match status" value="1"/>
</dbReference>
<feature type="domain" description="HD" evidence="3">
    <location>
        <begin position="54"/>
        <end position="160"/>
    </location>
</feature>
<evidence type="ECO:0000259" key="3">
    <source>
        <dbReference type="PROSITE" id="PS51831"/>
    </source>
</evidence>
<dbReference type="InterPro" id="IPR004095">
    <property type="entry name" value="TGS"/>
</dbReference>
<dbReference type="Gene3D" id="3.30.460.10">
    <property type="entry name" value="Beta Polymerase, domain 2"/>
    <property type="match status" value="1"/>
</dbReference>
<dbReference type="InterPro" id="IPR012675">
    <property type="entry name" value="Beta-grasp_dom_sf"/>
</dbReference>
<dbReference type="SMART" id="SM00954">
    <property type="entry name" value="RelA_SpoT"/>
    <property type="match status" value="1"/>
</dbReference>
<dbReference type="Proteomes" id="UP000250796">
    <property type="component" value="Chromosome MESINF"/>
</dbReference>
<dbReference type="GO" id="GO:0015969">
    <property type="term" value="P:guanosine tetraphosphate metabolic process"/>
    <property type="evidence" value="ECO:0007669"/>
    <property type="project" value="InterPro"/>
</dbReference>
<dbReference type="Gene3D" id="3.10.20.30">
    <property type="match status" value="1"/>
</dbReference>
<proteinExistence type="inferred from homology"/>
<dbReference type="Pfam" id="PF02824">
    <property type="entry name" value="TGS"/>
    <property type="match status" value="1"/>
</dbReference>
<dbReference type="EC" id="2.7.6.5" evidence="5"/>
<evidence type="ECO:0000313" key="6">
    <source>
        <dbReference type="Proteomes" id="UP000250796"/>
    </source>
</evidence>
<dbReference type="EMBL" id="LS974202">
    <property type="protein sequence ID" value="SSC11854.1"/>
    <property type="molecule type" value="Genomic_DNA"/>
</dbReference>
<dbReference type="Pfam" id="PF04607">
    <property type="entry name" value="RelA_SpoT"/>
    <property type="match status" value="1"/>
</dbReference>
<evidence type="ECO:0000313" key="5">
    <source>
        <dbReference type="EMBL" id="SSC11854.1"/>
    </source>
</evidence>
<dbReference type="InterPro" id="IPR012676">
    <property type="entry name" value="TGS-like"/>
</dbReference>
<reference evidence="5 6" key="1">
    <citation type="submission" date="2017-01" db="EMBL/GenBank/DDBJ databases">
        <authorList>
            <person name="Erauso G."/>
        </authorList>
    </citation>
    <scope>NUCLEOTIDE SEQUENCE [LARGE SCALE GENOMIC DNA]</scope>
    <source>
        <strain evidence="5">MESINF1</strain>
    </source>
</reference>
<keyword evidence="5" id="KW-0808">Transferase</keyword>
<dbReference type="CDD" id="cd00077">
    <property type="entry name" value="HDc"/>
    <property type="match status" value="1"/>
</dbReference>
<protein>
    <submittedName>
        <fullName evidence="5">(P)ppGpp synthetase I, SpoT/RelA</fullName>
        <ecNumber evidence="5">2.7.6.5</ecNumber>
    </submittedName>
</protein>
<dbReference type="InterPro" id="IPR043519">
    <property type="entry name" value="NT_sf"/>
</dbReference>
<dbReference type="SUPFAM" id="SSF81301">
    <property type="entry name" value="Nucleotidyltransferase"/>
    <property type="match status" value="1"/>
</dbReference>
<dbReference type="KEGG" id="minf:MESINF_0405"/>
<dbReference type="PANTHER" id="PTHR21262:SF31">
    <property type="entry name" value="GTP PYROPHOSPHOKINASE"/>
    <property type="match status" value="1"/>
</dbReference>
<dbReference type="SMART" id="SM00471">
    <property type="entry name" value="HDc"/>
    <property type="match status" value="1"/>
</dbReference>
<evidence type="ECO:0000259" key="4">
    <source>
        <dbReference type="PROSITE" id="PS51880"/>
    </source>
</evidence>
<dbReference type="SUPFAM" id="SSF81271">
    <property type="entry name" value="TGS-like"/>
    <property type="match status" value="1"/>
</dbReference>
<sequence length="725" mass="83040">MVARTELDAQILLGELESILQYRLKRRDKERILDAYEFARFHHQEQMRDSGEPFISHPVEVSKILAQLSADTDTIVAGFLHDIVEDCNVPLSEITEKFGETVSLIVDGVTKISNLKLNEKLDSKIVKSRMKVETLRKMLLALSKDPRIIIVKLADRLHNMRTLEFVKSPEKREDKARETIQIYAPIAHRIGIHKIQAELEDLSFKYEYPEEFRELKMKVNKKLKERQDIMDEYKNIVLRELRKNRIAAIIEGRVKHLYSIWQKMIKKDRPFDEIFDLIALRIITGDEVNCYKVLGVVHSLWPPMPGRFKDYIAAPKSNGYKSLHTTLITHRGEPLEIQIRSERMHKEAEYGVASHWIYKEGIDVKDRAWFSQLVDWQKDFIESFKDMESISRELEVEEVYVFTPKGEVVHLPKGSTPIDFAYAIHTEIGHHYAGAKVNDKLVPVNYELQLGDRVEVMVNKASEGPSLDWLKYVKANSTKAKIKRFFKNEYSAKLIERGKEIFRKISKRLAVSMDDLLEGEEVKNLMVRFAAHNENDLFSKLGDGSITMGEVLSALVPKEEVEVLPEETELVKQKQAKGNEVVVGGETGIAVYFAKCCTPLPGDDIVAVMSSRGISIHNRGCRNVKGISQDKLVEAHWSMITGEKFSAWIVVEFDSSDKAMANRFLERLESKSAKVKKYSVETGKWGYDTLMANILVKDVAQLTSVMENLRGMKGVQNVKRIGGVM</sequence>
<dbReference type="InterPro" id="IPR033655">
    <property type="entry name" value="TGS_RelA/SpoT"/>
</dbReference>
<dbReference type="InterPro" id="IPR002912">
    <property type="entry name" value="ACT_dom"/>
</dbReference>
<dbReference type="FunFam" id="3.30.460.10:FF:000001">
    <property type="entry name" value="GTP pyrophosphokinase RelA"/>
    <property type="match status" value="1"/>
</dbReference>
<dbReference type="InterPro" id="IPR006674">
    <property type="entry name" value="HD_domain"/>
</dbReference>
<dbReference type="GO" id="GO:0005886">
    <property type="term" value="C:plasma membrane"/>
    <property type="evidence" value="ECO:0007669"/>
    <property type="project" value="TreeGrafter"/>
</dbReference>
<dbReference type="InterPro" id="IPR007685">
    <property type="entry name" value="RelA_SpoT"/>
</dbReference>
<comment type="pathway">
    <text evidence="1">Purine metabolism.</text>
</comment>
<evidence type="ECO:0000256" key="2">
    <source>
        <dbReference type="RuleBase" id="RU003847"/>
    </source>
</evidence>
<name>A0A7Z7LD33_9BACT</name>
<dbReference type="CDD" id="cd05399">
    <property type="entry name" value="NT_Rel-Spo_like"/>
    <property type="match status" value="1"/>
</dbReference>
<dbReference type="AlphaFoldDB" id="A0A7Z7LD33"/>
<dbReference type="PANTHER" id="PTHR21262">
    <property type="entry name" value="GUANOSINE-3',5'-BIS DIPHOSPHATE 3'-PYROPHOSPHOHYDROLASE"/>
    <property type="match status" value="1"/>
</dbReference>
<dbReference type="InterPro" id="IPR004811">
    <property type="entry name" value="RelA/Spo_fam"/>
</dbReference>
<dbReference type="Pfam" id="PF13291">
    <property type="entry name" value="ACT_4"/>
    <property type="match status" value="1"/>
</dbReference>
<dbReference type="CDD" id="cd01668">
    <property type="entry name" value="TGS_RSH"/>
    <property type="match status" value="1"/>
</dbReference>
<dbReference type="PROSITE" id="PS51880">
    <property type="entry name" value="TGS"/>
    <property type="match status" value="1"/>
</dbReference>
<feature type="domain" description="TGS" evidence="4">
    <location>
        <begin position="397"/>
        <end position="458"/>
    </location>
</feature>